<dbReference type="InterPro" id="IPR027417">
    <property type="entry name" value="P-loop_NTPase"/>
</dbReference>
<dbReference type="InterPro" id="IPR011990">
    <property type="entry name" value="TPR-like_helical_dom_sf"/>
</dbReference>
<dbReference type="SMART" id="SM01043">
    <property type="entry name" value="BTAD"/>
    <property type="match status" value="1"/>
</dbReference>
<dbReference type="Pfam" id="PF03704">
    <property type="entry name" value="BTAD"/>
    <property type="match status" value="1"/>
</dbReference>
<dbReference type="SUPFAM" id="SSF48452">
    <property type="entry name" value="TPR-like"/>
    <property type="match status" value="1"/>
</dbReference>
<dbReference type="RefSeq" id="WP_121230240.1">
    <property type="nucleotide sequence ID" value="NZ_JBIUBA010000026.1"/>
</dbReference>
<dbReference type="SUPFAM" id="SSF46894">
    <property type="entry name" value="C-terminal effector domain of the bipartite response regulators"/>
    <property type="match status" value="1"/>
</dbReference>
<dbReference type="GO" id="GO:0005829">
    <property type="term" value="C:cytosol"/>
    <property type="evidence" value="ECO:0007669"/>
    <property type="project" value="UniProtKB-ARBA"/>
</dbReference>
<keyword evidence="4 6" id="KW-0238">DNA-binding</keyword>
<dbReference type="Gene3D" id="1.25.40.10">
    <property type="entry name" value="Tetratricopeptide repeat domain"/>
    <property type="match status" value="1"/>
</dbReference>
<dbReference type="GO" id="GO:0003677">
    <property type="term" value="F:DNA binding"/>
    <property type="evidence" value="ECO:0007669"/>
    <property type="project" value="UniProtKB-UniRule"/>
</dbReference>
<evidence type="ECO:0000313" key="8">
    <source>
        <dbReference type="EMBL" id="RKT75022.1"/>
    </source>
</evidence>
<dbReference type="SMART" id="SM00862">
    <property type="entry name" value="Trans_reg_C"/>
    <property type="match status" value="1"/>
</dbReference>
<dbReference type="Pfam" id="PF00400">
    <property type="entry name" value="WD40"/>
    <property type="match status" value="6"/>
</dbReference>
<dbReference type="InterPro" id="IPR049052">
    <property type="entry name" value="nSTAND1"/>
</dbReference>
<dbReference type="PANTHER" id="PTHR19879:SF9">
    <property type="entry name" value="TRANSCRIPTION INITIATION FACTOR TFIID SUBUNIT 5"/>
    <property type="match status" value="1"/>
</dbReference>
<keyword evidence="3" id="KW-0677">Repeat</keyword>
<gene>
    <name evidence="8" type="ORF">DFJ66_8398</name>
</gene>
<accession>A0A495XM89</accession>
<evidence type="ECO:0000256" key="4">
    <source>
        <dbReference type="ARBA" id="ARBA00023125"/>
    </source>
</evidence>
<name>A0A495XM89_9PSEU</name>
<dbReference type="InterPro" id="IPR001680">
    <property type="entry name" value="WD40_rpt"/>
</dbReference>
<evidence type="ECO:0000256" key="3">
    <source>
        <dbReference type="ARBA" id="ARBA00022737"/>
    </source>
</evidence>
<dbReference type="OrthoDB" id="414967at2"/>
<feature type="repeat" description="WD" evidence="5">
    <location>
        <begin position="1102"/>
        <end position="1143"/>
    </location>
</feature>
<feature type="repeat" description="WD" evidence="5">
    <location>
        <begin position="861"/>
        <end position="893"/>
    </location>
</feature>
<protein>
    <submittedName>
        <fullName evidence="8">WD40 repeat protein</fullName>
    </submittedName>
</protein>
<dbReference type="CDD" id="cd15831">
    <property type="entry name" value="BTAD"/>
    <property type="match status" value="1"/>
</dbReference>
<dbReference type="GO" id="GO:0000160">
    <property type="term" value="P:phosphorelay signal transduction system"/>
    <property type="evidence" value="ECO:0007669"/>
    <property type="project" value="InterPro"/>
</dbReference>
<dbReference type="GO" id="GO:0006355">
    <property type="term" value="P:regulation of DNA-templated transcription"/>
    <property type="evidence" value="ECO:0007669"/>
    <property type="project" value="InterPro"/>
</dbReference>
<dbReference type="InterPro" id="IPR011041">
    <property type="entry name" value="Quinoprot_gluc/sorb_DH_b-prop"/>
</dbReference>
<dbReference type="PRINTS" id="PR00320">
    <property type="entry name" value="GPROTEINBRPT"/>
</dbReference>
<dbReference type="SUPFAM" id="SSF50952">
    <property type="entry name" value="Soluble quinoprotein glucose dehydrogenase"/>
    <property type="match status" value="1"/>
</dbReference>
<feature type="repeat" description="WD" evidence="5">
    <location>
        <begin position="1276"/>
        <end position="1307"/>
    </location>
</feature>
<dbReference type="InterPro" id="IPR001867">
    <property type="entry name" value="OmpR/PhoB-type_DNA-bd"/>
</dbReference>
<keyword evidence="2 5" id="KW-0853">WD repeat</keyword>
<reference evidence="8 9" key="1">
    <citation type="submission" date="2018-10" db="EMBL/GenBank/DDBJ databases">
        <title>Sequencing the genomes of 1000 actinobacteria strains.</title>
        <authorList>
            <person name="Klenk H.-P."/>
        </authorList>
    </citation>
    <scope>NUCLEOTIDE SEQUENCE [LARGE SCALE GENOMIC DNA]</scope>
    <source>
        <strain evidence="8 9">DSM 43911</strain>
    </source>
</reference>
<dbReference type="InterPro" id="IPR019775">
    <property type="entry name" value="WD40_repeat_CS"/>
</dbReference>
<dbReference type="InterPro" id="IPR011047">
    <property type="entry name" value="Quinoprotein_ADH-like_sf"/>
</dbReference>
<dbReference type="PROSITE" id="PS00678">
    <property type="entry name" value="WD_REPEATS_1"/>
    <property type="match status" value="4"/>
</dbReference>
<dbReference type="PANTHER" id="PTHR19879">
    <property type="entry name" value="TRANSCRIPTION INITIATION FACTOR TFIID"/>
    <property type="match status" value="1"/>
</dbReference>
<keyword evidence="9" id="KW-1185">Reference proteome</keyword>
<comment type="similarity">
    <text evidence="1">Belongs to the AfsR/DnrI/RedD regulatory family.</text>
</comment>
<dbReference type="PROSITE" id="PS51755">
    <property type="entry name" value="OMPR_PHOB"/>
    <property type="match status" value="1"/>
</dbReference>
<evidence type="ECO:0000256" key="6">
    <source>
        <dbReference type="PROSITE-ProRule" id="PRU01091"/>
    </source>
</evidence>
<dbReference type="SUPFAM" id="SSF52540">
    <property type="entry name" value="P-loop containing nucleoside triphosphate hydrolases"/>
    <property type="match status" value="1"/>
</dbReference>
<dbReference type="SUPFAM" id="SSF50998">
    <property type="entry name" value="Quinoprotein alcohol dehydrogenase-like"/>
    <property type="match status" value="2"/>
</dbReference>
<feature type="repeat" description="WD" evidence="5">
    <location>
        <begin position="1308"/>
        <end position="1348"/>
    </location>
</feature>
<feature type="repeat" description="WD" evidence="5">
    <location>
        <begin position="1057"/>
        <end position="1088"/>
    </location>
</feature>
<feature type="repeat" description="WD" evidence="5">
    <location>
        <begin position="1224"/>
        <end position="1265"/>
    </location>
</feature>
<dbReference type="CDD" id="cd00200">
    <property type="entry name" value="WD40"/>
    <property type="match status" value="1"/>
</dbReference>
<dbReference type="PROSITE" id="PS50294">
    <property type="entry name" value="WD_REPEATS_REGION"/>
    <property type="match status" value="4"/>
</dbReference>
<evidence type="ECO:0000256" key="2">
    <source>
        <dbReference type="ARBA" id="ARBA00022574"/>
    </source>
</evidence>
<dbReference type="Gene3D" id="2.130.10.10">
    <property type="entry name" value="YVTN repeat-like/Quinoprotein amine dehydrogenase"/>
    <property type="match status" value="5"/>
</dbReference>
<sequence>MRFRVLGPLAVGAGGGEIGLASPKLRLLLATLLGSPNVPVSTDRLIEALWDVPPASAADNVRLYVHQLRRALGEKDRVVRHPGGYAVRVEAGELDAARFAELVDSGVAALAGGDSERARRVLDEALGLWRGPAYGELADLPTVRPVAMSLEEARLRATESWVDAELAAGRFADVVVELTELSARHRFRERLHAQLMTALYRSGRRADALEVYERVRRELVAELGLEPGAELRELHEAVLRGRDLGRAAQRRERPAAANPYLGLIPYQPEHRALFFGRDDLVARVTAMVERKPVVAVLGASGSGKSSLLRAGLVARLADDRRVRAVVLTPTAHPERALAEACPLELDAEDGRLVLVLDQAEELFTLCADADERARFLDHLVTTAVAAQGRLVVVFGMRADFLPQLSHHPAVLDALGDDGTVIMGPPSPAELREIITLPAQQAGATVDPDLLATLLADLGSEPGSLPLLSHAMRQTWRNRTGDGLTIEAYRATGGVLGAVAHTAERVYEQFTAEEKTVLRLLLVRLTALGDGTDDTRRPIARSEFDGVADPGVVAEVLDRLVEERLVVIDGTTIDLAHEAVIRAWPRLRRWLSEDRADLLVHRRLTAAAQTWRDLDEDPDALYRGGQLLTATAWAQRRGAECNETERAFLHAGQARADQELRGARRRTRTLQRLVAALAVVLVGALVATAVAVWQGSEAGRGRAVELAHRVAGSATGMLDTAPDLAGLLAVEAHALHPDPDTRGALLSTAAAARRRIDLNAGGSPVSGVAVDPAGRTVATADADGTVSLWDLGSRSVTARFTDHSAVLPDAETRRVAFTAGGTRLASLARLPAVGPAAGSVVVWDVATGKAVFQRRFDAITAALAVDPGGRLLAVGRADGAIEVWDTRDGTSRVLAGAGKPAVSLTINPSATHLVAAHRGVAPTVWDLATGARVAAVDTGEANFVAFDAHADTLVTSSPTQRVRAWRWTGTAVERVAELPARAPLAWDVSPPVGDRVAVVDENGLVTVWDLRRGSVLAAYPDRGRAEARALELAEDGTTLVSVGVGRTVVVRRDAVPRFSGHGDAVSSLAVSPSGAVVASGGYDRTVRLWRADGTPLALLDAGVDPAVDRVEAVAFSPDGTLVAGVGRNHVLAVWDVATGRRVAATRYEGMGASTDVVFARDGRSVVVAGSIRFRFTVPDLAPLRVSRPSATTMLAVTADGVLASADPAGTALLWDLGADAEVGRVPTGQGSIRDLVANADGTRLATAGGDRTVRVWDARTGTPLLSTSCPVAAANVVAFARDDKRLAAVCDDGTVEVWDAATGTRHAKLTGHTGPVRALAFLPDGSLLSGGDDSRIIRWALSEPEARARICAEVGRELTDAERRDHVAGAGPERRCS</sequence>
<dbReference type="Gene3D" id="1.10.10.10">
    <property type="entry name" value="Winged helix-like DNA-binding domain superfamily/Winged helix DNA-binding domain"/>
    <property type="match status" value="1"/>
</dbReference>
<dbReference type="InterPro" id="IPR015943">
    <property type="entry name" value="WD40/YVTN_repeat-like_dom_sf"/>
</dbReference>
<feature type="domain" description="OmpR/PhoB-type" evidence="7">
    <location>
        <begin position="1"/>
        <end position="89"/>
    </location>
</feature>
<dbReference type="Proteomes" id="UP000272729">
    <property type="component" value="Unassembled WGS sequence"/>
</dbReference>
<dbReference type="InterPro" id="IPR036388">
    <property type="entry name" value="WH-like_DNA-bd_sf"/>
</dbReference>
<proteinExistence type="inferred from homology"/>
<dbReference type="EMBL" id="RBXR01000001">
    <property type="protein sequence ID" value="RKT75022.1"/>
    <property type="molecule type" value="Genomic_DNA"/>
</dbReference>
<evidence type="ECO:0000256" key="1">
    <source>
        <dbReference type="ARBA" id="ARBA00005820"/>
    </source>
</evidence>
<dbReference type="SMART" id="SM00320">
    <property type="entry name" value="WD40"/>
    <property type="match status" value="9"/>
</dbReference>
<dbReference type="InterPro" id="IPR020472">
    <property type="entry name" value="WD40_PAC1"/>
</dbReference>
<dbReference type="PROSITE" id="PS50082">
    <property type="entry name" value="WD_REPEATS_2"/>
    <property type="match status" value="7"/>
</dbReference>
<organism evidence="8 9">
    <name type="scientific">Saccharothrix variisporea</name>
    <dbReference type="NCBI Taxonomy" id="543527"/>
    <lineage>
        <taxon>Bacteria</taxon>
        <taxon>Bacillati</taxon>
        <taxon>Actinomycetota</taxon>
        <taxon>Actinomycetes</taxon>
        <taxon>Pseudonocardiales</taxon>
        <taxon>Pseudonocardiaceae</taxon>
        <taxon>Saccharothrix</taxon>
    </lineage>
</organism>
<comment type="caution">
    <text evidence="8">The sequence shown here is derived from an EMBL/GenBank/DDBJ whole genome shotgun (WGS) entry which is preliminary data.</text>
</comment>
<dbReference type="Pfam" id="PF00486">
    <property type="entry name" value="Trans_reg_C"/>
    <property type="match status" value="1"/>
</dbReference>
<feature type="repeat" description="WD" evidence="5">
    <location>
        <begin position="757"/>
        <end position="798"/>
    </location>
</feature>
<dbReference type="Pfam" id="PF20703">
    <property type="entry name" value="nSTAND1"/>
    <property type="match status" value="1"/>
</dbReference>
<dbReference type="InterPro" id="IPR016032">
    <property type="entry name" value="Sig_transdc_resp-reg_C-effctor"/>
</dbReference>
<evidence type="ECO:0000313" key="9">
    <source>
        <dbReference type="Proteomes" id="UP000272729"/>
    </source>
</evidence>
<evidence type="ECO:0000256" key="5">
    <source>
        <dbReference type="PROSITE-ProRule" id="PRU00221"/>
    </source>
</evidence>
<feature type="DNA-binding region" description="OmpR/PhoB-type" evidence="6">
    <location>
        <begin position="1"/>
        <end position="89"/>
    </location>
</feature>
<evidence type="ECO:0000259" key="7">
    <source>
        <dbReference type="PROSITE" id="PS51755"/>
    </source>
</evidence>
<dbReference type="InterPro" id="IPR005158">
    <property type="entry name" value="BTAD"/>
</dbReference>